<dbReference type="EMBL" id="CP076132">
    <property type="protein sequence ID" value="QWG03179.1"/>
    <property type="molecule type" value="Genomic_DNA"/>
</dbReference>
<dbReference type="Proteomes" id="UP000678679">
    <property type="component" value="Chromosome 1"/>
</dbReference>
<evidence type="ECO:0008006" key="4">
    <source>
        <dbReference type="Google" id="ProtNLM"/>
    </source>
</evidence>
<protein>
    <recommendedName>
        <fullName evidence="4">Lipoprotein</fullName>
    </recommendedName>
</protein>
<evidence type="ECO:0000256" key="1">
    <source>
        <dbReference type="SAM" id="SignalP"/>
    </source>
</evidence>
<dbReference type="KEGG" id="fya:KMW28_06250"/>
<dbReference type="RefSeq" id="WP_169664137.1">
    <property type="nucleotide sequence ID" value="NZ_CP076132.1"/>
</dbReference>
<sequence>MKTTIYTLLLSMVCLLFGSCDSEESKLTSCDHSNIGERYQYYSDVFLEALAKSDCEAINEQSEDALEFINANQNCLVIYMVLQEGNNVNDEKEANLIIEDMKSQIQTIQYSCDVENLPVRR</sequence>
<feature type="signal peptide" evidence="1">
    <location>
        <begin position="1"/>
        <end position="22"/>
    </location>
</feature>
<name>A0AAX1N6J1_9BACT</name>
<keyword evidence="3" id="KW-1185">Reference proteome</keyword>
<dbReference type="AlphaFoldDB" id="A0AAX1N6J1"/>
<proteinExistence type="predicted"/>
<keyword evidence="1" id="KW-0732">Signal</keyword>
<evidence type="ECO:0000313" key="2">
    <source>
        <dbReference type="EMBL" id="QWG03179.1"/>
    </source>
</evidence>
<dbReference type="PROSITE" id="PS51257">
    <property type="entry name" value="PROKAR_LIPOPROTEIN"/>
    <property type="match status" value="1"/>
</dbReference>
<reference evidence="2 3" key="1">
    <citation type="submission" date="2021-05" db="EMBL/GenBank/DDBJ databases">
        <title>Comparative genomic studies on the polysaccharide-degrading batcterial strains of the Flammeovirga genus.</title>
        <authorList>
            <person name="Zewei F."/>
            <person name="Zheng Z."/>
            <person name="Yu L."/>
            <person name="Ruyue G."/>
            <person name="Yanhong M."/>
            <person name="Yuanyuan C."/>
            <person name="Jingyan G."/>
            <person name="Wenjun H."/>
        </authorList>
    </citation>
    <scope>NUCLEOTIDE SEQUENCE [LARGE SCALE GENOMIC DNA]</scope>
    <source>
        <strain evidence="2 3">NBRC:100898</strain>
    </source>
</reference>
<feature type="chain" id="PRO_5043982105" description="Lipoprotein" evidence="1">
    <location>
        <begin position="23"/>
        <end position="121"/>
    </location>
</feature>
<accession>A0AAX1N6J1</accession>
<gene>
    <name evidence="2" type="ORF">KMW28_06250</name>
</gene>
<organism evidence="2 3">
    <name type="scientific">Flammeovirga yaeyamensis</name>
    <dbReference type="NCBI Taxonomy" id="367791"/>
    <lineage>
        <taxon>Bacteria</taxon>
        <taxon>Pseudomonadati</taxon>
        <taxon>Bacteroidota</taxon>
        <taxon>Cytophagia</taxon>
        <taxon>Cytophagales</taxon>
        <taxon>Flammeovirgaceae</taxon>
        <taxon>Flammeovirga</taxon>
    </lineage>
</organism>
<evidence type="ECO:0000313" key="3">
    <source>
        <dbReference type="Proteomes" id="UP000678679"/>
    </source>
</evidence>